<accession>A0A3M8DN08</accession>
<evidence type="ECO:0000313" key="2">
    <source>
        <dbReference type="Proteomes" id="UP000271031"/>
    </source>
</evidence>
<dbReference type="Proteomes" id="UP000271031">
    <property type="component" value="Unassembled WGS sequence"/>
</dbReference>
<dbReference type="PANTHER" id="PTHR36169">
    <property type="entry name" value="ETHANOLAMINE UTILIZATION PROTEIN EUTQ"/>
    <property type="match status" value="1"/>
</dbReference>
<organism evidence="1 2">
    <name type="scientific">Brevibacillus fluminis</name>
    <dbReference type="NCBI Taxonomy" id="511487"/>
    <lineage>
        <taxon>Bacteria</taxon>
        <taxon>Bacillati</taxon>
        <taxon>Bacillota</taxon>
        <taxon>Bacilli</taxon>
        <taxon>Bacillales</taxon>
        <taxon>Paenibacillaceae</taxon>
        <taxon>Brevibacillus</taxon>
    </lineage>
</organism>
<gene>
    <name evidence="1" type="ORF">EDM56_09665</name>
</gene>
<dbReference type="InterPro" id="IPR011051">
    <property type="entry name" value="RmlC_Cupin_sf"/>
</dbReference>
<dbReference type="AlphaFoldDB" id="A0A3M8DN08"/>
<dbReference type="RefSeq" id="WP_122917713.1">
    <property type="nucleotide sequence ID" value="NZ_RHHQ01000008.1"/>
</dbReference>
<dbReference type="OrthoDB" id="3828611at2"/>
<dbReference type="InterPro" id="IPR010424">
    <property type="entry name" value="EutQ"/>
</dbReference>
<sequence length="117" mass="13168">MEKLVALLKGNETTFEDVPGAHGDVAIFSRNLTGLSSTIGAGFKHLKKATIDWQLRYDEVVYVVSGNMFIMEDGNKIEAKEGDLYFLKKGACVTYGTDTEVKFFYSLYPINWREGKE</sequence>
<comment type="caution">
    <text evidence="1">The sequence shown here is derived from an EMBL/GenBank/DDBJ whole genome shotgun (WGS) entry which is preliminary data.</text>
</comment>
<dbReference type="Pfam" id="PF06249">
    <property type="entry name" value="EutQ"/>
    <property type="match status" value="1"/>
</dbReference>
<evidence type="ECO:0000313" key="1">
    <source>
        <dbReference type="EMBL" id="RNB89458.1"/>
    </source>
</evidence>
<dbReference type="InterPro" id="IPR014710">
    <property type="entry name" value="RmlC-like_jellyroll"/>
</dbReference>
<proteinExistence type="predicted"/>
<dbReference type="Gene3D" id="2.60.120.10">
    <property type="entry name" value="Jelly Rolls"/>
    <property type="match status" value="1"/>
</dbReference>
<keyword evidence="2" id="KW-1185">Reference proteome</keyword>
<protein>
    <submittedName>
        <fullName evidence="1">DUF861 domain-containing protein</fullName>
    </submittedName>
</protein>
<dbReference type="EMBL" id="RHHQ01000008">
    <property type="protein sequence ID" value="RNB89458.1"/>
    <property type="molecule type" value="Genomic_DNA"/>
</dbReference>
<name>A0A3M8DN08_9BACL</name>
<dbReference type="PANTHER" id="PTHR36169:SF1">
    <property type="entry name" value="ACETATE KINASE EUTQ"/>
    <property type="match status" value="1"/>
</dbReference>
<dbReference type="SUPFAM" id="SSF51182">
    <property type="entry name" value="RmlC-like cupins"/>
    <property type="match status" value="1"/>
</dbReference>
<reference evidence="1 2" key="1">
    <citation type="submission" date="2018-10" db="EMBL/GenBank/DDBJ databases">
        <title>Phylogenomics of Brevibacillus.</title>
        <authorList>
            <person name="Dunlap C."/>
        </authorList>
    </citation>
    <scope>NUCLEOTIDE SEQUENCE [LARGE SCALE GENOMIC DNA]</scope>
    <source>
        <strain evidence="1 2">JCM 15716</strain>
    </source>
</reference>